<dbReference type="GO" id="GO:0005216">
    <property type="term" value="F:monoatomic ion channel activity"/>
    <property type="evidence" value="ECO:0007669"/>
    <property type="project" value="InterPro"/>
</dbReference>
<dbReference type="InterPro" id="IPR035897">
    <property type="entry name" value="Toll_tir_struct_dom_sf"/>
</dbReference>
<dbReference type="InterPro" id="IPR011641">
    <property type="entry name" value="Tyr-kin_ephrin_A/B_rcpt-like"/>
</dbReference>
<dbReference type="InterPro" id="IPR005821">
    <property type="entry name" value="Ion_trans_dom"/>
</dbReference>
<evidence type="ECO:0000256" key="5">
    <source>
        <dbReference type="SAM" id="MobiDB-lite"/>
    </source>
</evidence>
<feature type="transmembrane region" description="Helical" evidence="6">
    <location>
        <begin position="1307"/>
        <end position="1328"/>
    </location>
</feature>
<dbReference type="GO" id="GO:0016020">
    <property type="term" value="C:membrane"/>
    <property type="evidence" value="ECO:0007669"/>
    <property type="project" value="UniProtKB-SubCell"/>
</dbReference>
<dbReference type="SUPFAM" id="SSF53850">
    <property type="entry name" value="Periplasmic binding protein-like II"/>
    <property type="match status" value="1"/>
</dbReference>
<dbReference type="SUPFAM" id="SSF81324">
    <property type="entry name" value="Voltage-gated potassium channels"/>
    <property type="match status" value="1"/>
</dbReference>
<evidence type="ECO:0000256" key="3">
    <source>
        <dbReference type="ARBA" id="ARBA00022989"/>
    </source>
</evidence>
<feature type="domain" description="Tyrosine-protein kinase ephrin type A/B receptor-like" evidence="8">
    <location>
        <begin position="1065"/>
        <end position="1108"/>
    </location>
</feature>
<feature type="region of interest" description="Disordered" evidence="5">
    <location>
        <begin position="2013"/>
        <end position="2048"/>
    </location>
</feature>
<dbReference type="Gene3D" id="1.20.120.350">
    <property type="entry name" value="Voltage-gated potassium channels. Chain C"/>
    <property type="match status" value="1"/>
</dbReference>
<feature type="domain" description="Ion transport" evidence="7">
    <location>
        <begin position="37"/>
        <end position="261"/>
    </location>
</feature>
<dbReference type="Proteomes" id="UP000604046">
    <property type="component" value="Unassembled WGS sequence"/>
</dbReference>
<feature type="transmembrane region" description="Helical" evidence="6">
    <location>
        <begin position="157"/>
        <end position="182"/>
    </location>
</feature>
<dbReference type="InterPro" id="IPR027359">
    <property type="entry name" value="Volt_channel_dom_sf"/>
</dbReference>
<name>A0A812RNW9_9DINO</name>
<feature type="transmembrane region" description="Helical" evidence="6">
    <location>
        <begin position="1340"/>
        <end position="1361"/>
    </location>
</feature>
<feature type="transmembrane region" description="Helical" evidence="6">
    <location>
        <begin position="1212"/>
        <end position="1233"/>
    </location>
</feature>
<dbReference type="Gene3D" id="3.40.50.10140">
    <property type="entry name" value="Toll/interleukin-1 receptor homology (TIR) domain"/>
    <property type="match status" value="1"/>
</dbReference>
<sequence>MNNARGLGAGGDLLLWQFLGGHNSLVINKLLEFGPPIVIILNAITIALDSDVIENETPIRIMESCFAVFYLLEFMIKLRLLGCRGYFWAENWSWNWFDFSCLLCALLELAAVLVSVLGFTSTPLLEDVTVVRVFRLGQLMRTIRVLNFKMFSELRQITLGIMNGCGVLFWAVVLLFAVIYVFGVVMRNLAGDDMEEFKNIPNSMFTLFRCFTDGCSDYAGSPLAERLRLVYGAPFTLGYVFVTMLVAVGIFNMIMAIFLENATASAGRRKQRELGERANSTELALQRIIVQMIDPTAPERATGRHRSMAARISGLFDLRPSPDEADRRLNRQQSTQLFWHTQYELLKHAGVTVDRKTFMLWLQEPAFLHVLESADVDVSNKFDLFDVLDADMGGRLELDEVVTGLMKLRALGTEMAILRATPSIAEFAAIASLLHNGSTCRKSHAMLQQEASSGGSQTGFVSVLCLAVLMQGAQNKGQLSELMRFGPLLVVAEVALLSAALGAAWIGGLAIQGAAAFETSLGPTFKDYLTRRLNASYGLEFESIPLDFNQNFEFVGAGQVDFIYSNPAAYTCMAVEFNLRTVASLINYRKGNALGQFAGVIFTRHDSPFHTVDDLRNAIVEAVSISGLGAMQLQQAELLSQGLDIMTDVPRLVFAFNQNKIVQDVELGLADVGFVRTDLIDRNVAANKTKWEYFRVIGQIADTDFPFARSTDFTPEWPIGALPHVHAEVTELVARSLMSLDRFSPDPELSEPAIAGNFASWSTPMNYFGLLDMLRSIQYYDQDRKKCLRSSDEYEAINCPSGFVKKARDKVFCEDCREGYSCLCSPCAKLRDPEYVLKASLSSTAWRGNIDVEKVNNDTRVASSCERMSVCGQVFAGQKIRWVLLDQIGTVSRLAINAPLVTSVRVRTSIDGNWHAADVRNISLGQEDTQEYFFEYDVEGSGAQVIQVDINGVPAALSPVVLEVLTPPLRIIDCPSGRQADADGVCTPCAAGTASIGDGAPCRPCDPGTFQPFAEQSNCEACPVGTFQALPSSVECQPCPPGYSSRGKTGSLVCSPCDPGQEAPNNGSERCSLCQRGFYSEEEGSSTCTQCGGGKGTAEQGVTDPALCICLPGEFLVGASNSSSSDGHCTPCTTGLLCRGGNGAPLQRAGIRNVPMSRQLAVPRGCVPSDLTVVRCEAEVCGPALINVAFSKVLPSASFGGTCWASNGKVDVLPALLLMMATLLLGGLLLSFVHTNAARQRLGQVTVFLTAGQIILMLQLMAAMRNLDLQWTGPALHVIDFLEIFAFDVDFLNVGCVVSNDGAVLTFAMQLLAYPVFAALLLLVWVCISRLGLEVTRNDVINMNGLALLTLYMTLTINSLLPLQCVANPNGTYSMQTQPGVICFESDEHWALLFMCVLGILMYPVGILSVALRATIMYPSYISSGKGLLIVNRYRFLFERFRALVLLGWRGFATVFYFTLCRHKIRNTLLSLIPVAVASLPTVQVVLLAAVLLAGMLVQIRTWPWRTQVANVTDMLFSTAVILFLVVVGPILSDNIANDTNSYAVFLSWSFCMLLAFALLTLVVVILLLLWRSLADQCFRKSVRSVSRGREGAVWDLSVNTTVEMRLSMRSGSQLPVIAEKTYKIFLTHHKSAAGALARFIKSIMSKHSHDKVFLDSDELQDLDSLFESVRSNVAYLVPLLTPHMMTRPWCVGELVTAHFNRVPILPISVDGCRDLVDVARLVHSWSPDDFQPLLAVGINEEMIDDMIEHVYALPTITLRRRDSMEDQESTILRMITSSEMKRRRFVDSASTSGGARVLIIGHTEDAEAMSASMVLQILLQRLLQERVHGPRTLAEFSSALPNADSLVVLLHKGLLYNPTFGAMVLEASRQTRDNDGTGSELTMTKVPSIASSHSGGERQGLAWKQLLTVNADTSFVYPGHEFYTVLHGQGLGTEDLGPDVGPHLVDAYKAIFKKISMPFSCSHGAEPMLQQQAKEISKRLLASMDGGVMSKTATGRGSPGAPTAMDLLSSVSPGSVRNSFRQNTDSKDLQKQLSPAMRPTCAPDPSDLEAMAHITSDSDSEARNQPGDPGAVMEFSRDLFFELPQPDDAQHHSF</sequence>
<comment type="caution">
    <text evidence="9">The sequence shown here is derived from an EMBL/GenBank/DDBJ whole genome shotgun (WGS) entry which is preliminary data.</text>
</comment>
<dbReference type="Pfam" id="PF00520">
    <property type="entry name" value="Ion_trans"/>
    <property type="match status" value="1"/>
</dbReference>
<dbReference type="InterPro" id="IPR018247">
    <property type="entry name" value="EF_Hand_1_Ca_BS"/>
</dbReference>
<proteinExistence type="predicted"/>
<dbReference type="InterPro" id="IPR009030">
    <property type="entry name" value="Growth_fac_rcpt_cys_sf"/>
</dbReference>
<dbReference type="PANTHER" id="PTHR46967:SF2">
    <property type="entry name" value="SUSHI, VON WILLEBRAND FACTOR TYPE A, EGF AND PENTRAXIN DOMAIN-CONTAINING PROTEIN 1-LIKE"/>
    <property type="match status" value="1"/>
</dbReference>
<accession>A0A812RNW9</accession>
<keyword evidence="3 6" id="KW-1133">Transmembrane helix</keyword>
<feature type="transmembrane region" description="Helical" evidence="6">
    <location>
        <begin position="237"/>
        <end position="259"/>
    </location>
</feature>
<keyword evidence="10" id="KW-1185">Reference proteome</keyword>
<evidence type="ECO:0000259" key="8">
    <source>
        <dbReference type="Pfam" id="PF07699"/>
    </source>
</evidence>
<gene>
    <name evidence="9" type="primary">ttrS</name>
    <name evidence="9" type="ORF">SNAT2548_LOCUS24385</name>
</gene>
<dbReference type="Gene3D" id="3.40.190.10">
    <property type="entry name" value="Periplasmic binding protein-like II"/>
    <property type="match status" value="2"/>
</dbReference>
<evidence type="ECO:0000313" key="9">
    <source>
        <dbReference type="EMBL" id="CAE7447269.1"/>
    </source>
</evidence>
<dbReference type="Gene3D" id="1.10.287.70">
    <property type="match status" value="1"/>
</dbReference>
<organism evidence="9 10">
    <name type="scientific">Symbiodinium natans</name>
    <dbReference type="NCBI Taxonomy" id="878477"/>
    <lineage>
        <taxon>Eukaryota</taxon>
        <taxon>Sar</taxon>
        <taxon>Alveolata</taxon>
        <taxon>Dinophyceae</taxon>
        <taxon>Suessiales</taxon>
        <taxon>Symbiodiniaceae</taxon>
        <taxon>Symbiodinium</taxon>
    </lineage>
</organism>
<comment type="subcellular location">
    <subcellularLocation>
        <location evidence="1">Membrane</location>
        <topology evidence="1">Multi-pass membrane protein</topology>
    </subcellularLocation>
</comment>
<dbReference type="PANTHER" id="PTHR46967">
    <property type="entry name" value="INSULIN-LIKE GROWTH FACTOR BINDING PROTEIN,N-TERMINAL"/>
    <property type="match status" value="1"/>
</dbReference>
<evidence type="ECO:0000259" key="7">
    <source>
        <dbReference type="Pfam" id="PF00520"/>
    </source>
</evidence>
<feature type="domain" description="Tyrosine-protein kinase ephrin type A/B receptor-like" evidence="8">
    <location>
        <begin position="992"/>
        <end position="1031"/>
    </location>
</feature>
<feature type="transmembrane region" description="Helical" evidence="6">
    <location>
        <begin position="1472"/>
        <end position="1497"/>
    </location>
</feature>
<evidence type="ECO:0000256" key="2">
    <source>
        <dbReference type="ARBA" id="ARBA00022692"/>
    </source>
</evidence>
<evidence type="ECO:0000256" key="1">
    <source>
        <dbReference type="ARBA" id="ARBA00004141"/>
    </source>
</evidence>
<dbReference type="OrthoDB" id="439917at2759"/>
<dbReference type="SUPFAM" id="SSF52200">
    <property type="entry name" value="Toll/Interleukin receptor TIR domain"/>
    <property type="match status" value="1"/>
</dbReference>
<reference evidence="9" key="1">
    <citation type="submission" date="2021-02" db="EMBL/GenBank/DDBJ databases">
        <authorList>
            <person name="Dougan E. K."/>
            <person name="Rhodes N."/>
            <person name="Thang M."/>
            <person name="Chan C."/>
        </authorList>
    </citation>
    <scope>NUCLEOTIDE SEQUENCE</scope>
</reference>
<dbReference type="SUPFAM" id="SSF57184">
    <property type="entry name" value="Growth factor receptor domain"/>
    <property type="match status" value="1"/>
</dbReference>
<feature type="transmembrane region" description="Helical" evidence="6">
    <location>
        <begin position="485"/>
        <end position="511"/>
    </location>
</feature>
<dbReference type="Pfam" id="PF12974">
    <property type="entry name" value="Phosphonate-bd"/>
    <property type="match status" value="1"/>
</dbReference>
<feature type="transmembrane region" description="Helical" evidence="6">
    <location>
        <begin position="1390"/>
        <end position="1412"/>
    </location>
</feature>
<dbReference type="EMBL" id="CAJNDS010002357">
    <property type="protein sequence ID" value="CAE7447269.1"/>
    <property type="molecule type" value="Genomic_DNA"/>
</dbReference>
<feature type="compositionally biased region" description="Polar residues" evidence="5">
    <location>
        <begin position="2013"/>
        <end position="2024"/>
    </location>
</feature>
<keyword evidence="2 6" id="KW-0812">Transmembrane</keyword>
<feature type="transmembrane region" description="Helical" evidence="6">
    <location>
        <begin position="65"/>
        <end position="88"/>
    </location>
</feature>
<feature type="transmembrane region" description="Helical" evidence="6">
    <location>
        <begin position="1509"/>
        <end position="1532"/>
    </location>
</feature>
<evidence type="ECO:0000256" key="6">
    <source>
        <dbReference type="SAM" id="Phobius"/>
    </source>
</evidence>
<feature type="transmembrane region" description="Helical" evidence="6">
    <location>
        <begin position="1443"/>
        <end position="1460"/>
    </location>
</feature>
<protein>
    <submittedName>
        <fullName evidence="9">TtrS protein</fullName>
    </submittedName>
</protein>
<dbReference type="Pfam" id="PF07699">
    <property type="entry name" value="Ephrin_rec_like"/>
    <property type="match status" value="2"/>
</dbReference>
<dbReference type="PROSITE" id="PS00018">
    <property type="entry name" value="EF_HAND_1"/>
    <property type="match status" value="1"/>
</dbReference>
<evidence type="ECO:0000313" key="10">
    <source>
        <dbReference type="Proteomes" id="UP000604046"/>
    </source>
</evidence>
<keyword evidence="4 6" id="KW-0472">Membrane</keyword>
<feature type="transmembrane region" description="Helical" evidence="6">
    <location>
        <begin position="1544"/>
        <end position="1571"/>
    </location>
</feature>
<feature type="transmembrane region" description="Helical" evidence="6">
    <location>
        <begin position="1245"/>
        <end position="1264"/>
    </location>
</feature>
<dbReference type="Gene3D" id="2.10.50.10">
    <property type="entry name" value="Tumor Necrosis Factor Receptor, subunit A, domain 2"/>
    <property type="match status" value="2"/>
</dbReference>
<dbReference type="SMART" id="SM01411">
    <property type="entry name" value="Ephrin_rec_like"/>
    <property type="match status" value="2"/>
</dbReference>
<evidence type="ECO:0000256" key="4">
    <source>
        <dbReference type="ARBA" id="ARBA00023136"/>
    </source>
</evidence>
<feature type="transmembrane region" description="Helical" evidence="6">
    <location>
        <begin position="94"/>
        <end position="119"/>
    </location>
</feature>
<dbReference type="CDD" id="cd00185">
    <property type="entry name" value="TNFRSF"/>
    <property type="match status" value="1"/>
</dbReference>